<dbReference type="Proteomes" id="UP001177003">
    <property type="component" value="Chromosome 1"/>
</dbReference>
<keyword evidence="2" id="KW-1185">Reference proteome</keyword>
<dbReference type="AlphaFoldDB" id="A0AA35YC38"/>
<evidence type="ECO:0000313" key="2">
    <source>
        <dbReference type="Proteomes" id="UP001177003"/>
    </source>
</evidence>
<name>A0AA35YC38_LACSI</name>
<organism evidence="1 2">
    <name type="scientific">Lactuca saligna</name>
    <name type="common">Willowleaf lettuce</name>
    <dbReference type="NCBI Taxonomy" id="75948"/>
    <lineage>
        <taxon>Eukaryota</taxon>
        <taxon>Viridiplantae</taxon>
        <taxon>Streptophyta</taxon>
        <taxon>Embryophyta</taxon>
        <taxon>Tracheophyta</taxon>
        <taxon>Spermatophyta</taxon>
        <taxon>Magnoliopsida</taxon>
        <taxon>eudicotyledons</taxon>
        <taxon>Gunneridae</taxon>
        <taxon>Pentapetalae</taxon>
        <taxon>asterids</taxon>
        <taxon>campanulids</taxon>
        <taxon>Asterales</taxon>
        <taxon>Asteraceae</taxon>
        <taxon>Cichorioideae</taxon>
        <taxon>Cichorieae</taxon>
        <taxon>Lactucinae</taxon>
        <taxon>Lactuca</taxon>
    </lineage>
</organism>
<evidence type="ECO:0000313" key="1">
    <source>
        <dbReference type="EMBL" id="CAI9269282.1"/>
    </source>
</evidence>
<sequence>MTINTPSINLLTSSPFHIPSIHTISAKKSSELENMKPTEMKKIIQLLIHQAEEEKTTLANVENDYFLHEQLRNEIMEKMNCRPRYPNYLQTKAILTTSIHDGAKAVQIIYSLKRETESIIEKLKMEMKKIPEDDQPYMD</sequence>
<protein>
    <submittedName>
        <fullName evidence="1">Uncharacterized protein</fullName>
    </submittedName>
</protein>
<gene>
    <name evidence="1" type="ORF">LSALG_LOCUS9664</name>
</gene>
<proteinExistence type="predicted"/>
<reference evidence="1" key="1">
    <citation type="submission" date="2023-04" db="EMBL/GenBank/DDBJ databases">
        <authorList>
            <person name="Vijverberg K."/>
            <person name="Xiong W."/>
            <person name="Schranz E."/>
        </authorList>
    </citation>
    <scope>NUCLEOTIDE SEQUENCE</scope>
</reference>
<accession>A0AA35YC38</accession>
<dbReference type="EMBL" id="OX465077">
    <property type="protein sequence ID" value="CAI9269282.1"/>
    <property type="molecule type" value="Genomic_DNA"/>
</dbReference>